<sequence length="332" mass="38464">MAEVMLDHFMMKRESKSYVDGLHAILTHTGQFQGSKYMLAGYTGMAFKLAVHQQLLPMSVTAYGQWGEAHRPGIDNLGIFTIWDGGRTRHSTFSYYQQDAVNWVKRSLDEGRGVIYWIPEFGVIHGYDDDDRIFYVQDGWSEESQILLYDNFGLNFTGFWYCQIFGDQVHMAEQEMVLESLRLAIEDWDTPYRLLPDRNIASGKLAYEVWVQALQRTDYDASGAAYILDAYCQSRTEIQKYLHDVRGLWNELNQAHTCYEQIGVLIHEMQTCIVQQEGRRILGQDTTEKLAQALLKAKALEAQAMDYFRMISFQYPDRKRSTVPRWGAHSAR</sequence>
<evidence type="ECO:0000313" key="1">
    <source>
        <dbReference type="EMBL" id="MDR6725864.1"/>
    </source>
</evidence>
<reference evidence="1" key="1">
    <citation type="submission" date="2023-07" db="EMBL/GenBank/DDBJ databases">
        <title>Sorghum-associated microbial communities from plants grown in Nebraska, USA.</title>
        <authorList>
            <person name="Schachtman D."/>
        </authorList>
    </citation>
    <scope>NUCLEOTIDE SEQUENCE</scope>
    <source>
        <strain evidence="1">BE80</strain>
    </source>
</reference>
<dbReference type="Proteomes" id="UP001254832">
    <property type="component" value="Unassembled WGS sequence"/>
</dbReference>
<name>A0AAP5H8L5_PAEAM</name>
<dbReference type="RefSeq" id="WP_310143455.1">
    <property type="nucleotide sequence ID" value="NZ_JAVDTR010000013.1"/>
</dbReference>
<dbReference type="AlphaFoldDB" id="A0AAP5H8L5"/>
<protein>
    <submittedName>
        <fullName evidence="1">Uncharacterized protein</fullName>
    </submittedName>
</protein>
<gene>
    <name evidence="1" type="ORF">J2W91_004366</name>
</gene>
<comment type="caution">
    <text evidence="1">The sequence shown here is derived from an EMBL/GenBank/DDBJ whole genome shotgun (WGS) entry which is preliminary data.</text>
</comment>
<organism evidence="1 2">
    <name type="scientific">Paenibacillus amylolyticus</name>
    <dbReference type="NCBI Taxonomy" id="1451"/>
    <lineage>
        <taxon>Bacteria</taxon>
        <taxon>Bacillati</taxon>
        <taxon>Bacillota</taxon>
        <taxon>Bacilli</taxon>
        <taxon>Bacillales</taxon>
        <taxon>Paenibacillaceae</taxon>
        <taxon>Paenibacillus</taxon>
    </lineage>
</organism>
<evidence type="ECO:0000313" key="2">
    <source>
        <dbReference type="Proteomes" id="UP001254832"/>
    </source>
</evidence>
<dbReference type="EMBL" id="JAVDTR010000013">
    <property type="protein sequence ID" value="MDR6725864.1"/>
    <property type="molecule type" value="Genomic_DNA"/>
</dbReference>
<proteinExistence type="predicted"/>
<accession>A0AAP5H8L5</accession>